<dbReference type="AlphaFoldDB" id="A0A1U7JAY5"/>
<evidence type="ECO:0000313" key="3">
    <source>
        <dbReference type="EMBL" id="OKH50872.1"/>
    </source>
</evidence>
<evidence type="ECO:0000256" key="1">
    <source>
        <dbReference type="SAM" id="MobiDB-lite"/>
    </source>
</evidence>
<keyword evidence="2" id="KW-0732">Signal</keyword>
<dbReference type="OrthoDB" id="453133at2"/>
<evidence type="ECO:0000313" key="4">
    <source>
        <dbReference type="Proteomes" id="UP000185557"/>
    </source>
</evidence>
<organism evidence="3 4">
    <name type="scientific">Phormidium tenue NIES-30</name>
    <dbReference type="NCBI Taxonomy" id="549789"/>
    <lineage>
        <taxon>Bacteria</taxon>
        <taxon>Bacillati</taxon>
        <taxon>Cyanobacteriota</taxon>
        <taxon>Cyanophyceae</taxon>
        <taxon>Oscillatoriophycideae</taxon>
        <taxon>Oscillatoriales</taxon>
        <taxon>Oscillatoriaceae</taxon>
        <taxon>Phormidium</taxon>
    </lineage>
</organism>
<dbReference type="EMBL" id="MRCG01000001">
    <property type="protein sequence ID" value="OKH50872.1"/>
    <property type="molecule type" value="Genomic_DNA"/>
</dbReference>
<proteinExistence type="predicted"/>
<reference evidence="3 4" key="1">
    <citation type="submission" date="2016-11" db="EMBL/GenBank/DDBJ databases">
        <title>Draft Genome Sequences of Nine Cyanobacterial Strains from Diverse Habitats.</title>
        <authorList>
            <person name="Zhu T."/>
            <person name="Hou S."/>
            <person name="Lu X."/>
            <person name="Hess W.R."/>
        </authorList>
    </citation>
    <scope>NUCLEOTIDE SEQUENCE [LARGE SCALE GENOMIC DNA]</scope>
    <source>
        <strain evidence="3 4">NIES-30</strain>
    </source>
</reference>
<comment type="caution">
    <text evidence="3">The sequence shown here is derived from an EMBL/GenBank/DDBJ whole genome shotgun (WGS) entry which is preliminary data.</text>
</comment>
<dbReference type="STRING" id="549789.NIES30_01960"/>
<feature type="region of interest" description="Disordered" evidence="1">
    <location>
        <begin position="463"/>
        <end position="494"/>
    </location>
</feature>
<gene>
    <name evidence="3" type="ORF">NIES30_01960</name>
</gene>
<feature type="signal peptide" evidence="2">
    <location>
        <begin position="1"/>
        <end position="22"/>
    </location>
</feature>
<protein>
    <recommendedName>
        <fullName evidence="5">DUF1574 domain-containing protein</fullName>
    </recommendedName>
</protein>
<keyword evidence="4" id="KW-1185">Reference proteome</keyword>
<dbReference type="Proteomes" id="UP000185557">
    <property type="component" value="Unassembled WGS sequence"/>
</dbReference>
<name>A0A1U7JAY5_9CYAN</name>
<accession>A0A1U7JAY5</accession>
<feature type="region of interest" description="Disordered" evidence="1">
    <location>
        <begin position="256"/>
        <end position="316"/>
    </location>
</feature>
<feature type="chain" id="PRO_5012707862" description="DUF1574 domain-containing protein" evidence="2">
    <location>
        <begin position="23"/>
        <end position="494"/>
    </location>
</feature>
<dbReference type="RefSeq" id="WP_073606686.1">
    <property type="nucleotide sequence ID" value="NZ_MRCG01000001.1"/>
</dbReference>
<evidence type="ECO:0008006" key="5">
    <source>
        <dbReference type="Google" id="ProtNLM"/>
    </source>
</evidence>
<sequence length="494" mass="53463">MTKLFTSRAGLVVSLSLGTLLSCCIGSPGPQGIPQAGNGEAAAAVPADPWHGAIGEANRASQLAATATTADQWQQVAGAWGRSLTLLQAIPTDDPRHVFSQRQAREYRQNLLLAYQKAELQGLPRAFPALGSDVLDEQVSLYRAYVAAQGPPDVLIVGSSRSLQGIDPQVLQQALAVEGYPGLRVYNFSVNGATAQVVSFVIRQLLATDLQPRLIVWAEGSRAFNSGRFDRTFAEILASPGYAAVQQGAKLTLPAQAPSASALEDPAEASAETAASPEIADNSEAEVSEPVVEAGTEPAEESTKTPDDASEMSSATAVASYGTVPLTPINSQGFLAINDQFNPTVYYRRFPRVRGQYDDAYRAFRLEGVQTQSLAAMTQFLESQGIPLVFVNLPLSNDYLDGTRTRYERQFQRFLQNWANQGAFTLVDRLEEWRWQSHLFADPSHINRYGAREMARLLAADRRIPWPQAESPDEANTPTETEAESSDDSPSGGE</sequence>
<dbReference type="PROSITE" id="PS51257">
    <property type="entry name" value="PROKAR_LIPOPROTEIN"/>
    <property type="match status" value="1"/>
</dbReference>
<dbReference type="SUPFAM" id="SSF52266">
    <property type="entry name" value="SGNH hydrolase"/>
    <property type="match status" value="1"/>
</dbReference>
<feature type="compositionally biased region" description="Low complexity" evidence="1">
    <location>
        <begin position="268"/>
        <end position="280"/>
    </location>
</feature>
<evidence type="ECO:0000256" key="2">
    <source>
        <dbReference type="SAM" id="SignalP"/>
    </source>
</evidence>